<dbReference type="Gene3D" id="3.40.50.1980">
    <property type="entry name" value="Nitrogenase molybdenum iron protein domain"/>
    <property type="match status" value="2"/>
</dbReference>
<dbReference type="GO" id="GO:0071281">
    <property type="term" value="P:cellular response to iron ion"/>
    <property type="evidence" value="ECO:0007669"/>
    <property type="project" value="TreeGrafter"/>
</dbReference>
<proteinExistence type="predicted"/>
<gene>
    <name evidence="3" type="ORF">ENS06_14515</name>
</gene>
<keyword evidence="1" id="KW-0732">Signal</keyword>
<organism evidence="3">
    <name type="scientific">Desulfacinum infernum</name>
    <dbReference type="NCBI Taxonomy" id="35837"/>
    <lineage>
        <taxon>Bacteria</taxon>
        <taxon>Pseudomonadati</taxon>
        <taxon>Thermodesulfobacteriota</taxon>
        <taxon>Syntrophobacteria</taxon>
        <taxon>Syntrophobacterales</taxon>
        <taxon>Syntrophobacteraceae</taxon>
        <taxon>Desulfacinum</taxon>
    </lineage>
</organism>
<sequence length="295" mass="33207">MLSDEDPLLKETGVFHGKHITRRRIFQDRSERACDQGKRPMRVISIAPTHTETIAALGALDALVGVSEDCDFPEDVRRCKTYGSWASPDVHAICRDAPDLVCTFGRHHQDVASWLQTQAIPVFHSDPETVSEALQDIVLLATRLGRSEDGQRLVARLEARMRRIDRQTEQIPTERRPKIFRLMQWNPLITVGPGAFQYDVIHRAGGINFLGEGAPPYAKVSHEAVVAWDPDLVFLCEPSLEALLRRDPRWRNSAAVRTGRVFLFPCGLTCRAGPRIVDMAEQLGRLVQDWVQQGS</sequence>
<feature type="domain" description="Fe/B12 periplasmic-binding" evidence="2">
    <location>
        <begin position="42"/>
        <end position="291"/>
    </location>
</feature>
<dbReference type="SUPFAM" id="SSF53807">
    <property type="entry name" value="Helical backbone' metal receptor"/>
    <property type="match status" value="1"/>
</dbReference>
<dbReference type="PROSITE" id="PS50983">
    <property type="entry name" value="FE_B12_PBP"/>
    <property type="match status" value="1"/>
</dbReference>
<dbReference type="Pfam" id="PF01497">
    <property type="entry name" value="Peripla_BP_2"/>
    <property type="match status" value="1"/>
</dbReference>
<dbReference type="PANTHER" id="PTHR30535">
    <property type="entry name" value="VITAMIN B12-BINDING PROTEIN"/>
    <property type="match status" value="1"/>
</dbReference>
<comment type="caution">
    <text evidence="3">The sequence shown here is derived from an EMBL/GenBank/DDBJ whole genome shotgun (WGS) entry which is preliminary data.</text>
</comment>
<dbReference type="InterPro" id="IPR002491">
    <property type="entry name" value="ABC_transptr_periplasmic_BD"/>
</dbReference>
<evidence type="ECO:0000259" key="2">
    <source>
        <dbReference type="PROSITE" id="PS50983"/>
    </source>
</evidence>
<dbReference type="InterPro" id="IPR050902">
    <property type="entry name" value="ABC_Transporter_SBP"/>
</dbReference>
<evidence type="ECO:0000313" key="3">
    <source>
        <dbReference type="EMBL" id="HFK98523.1"/>
    </source>
</evidence>
<dbReference type="InterPro" id="IPR054828">
    <property type="entry name" value="Vit_B12_bind_prot"/>
</dbReference>
<protein>
    <recommendedName>
        <fullName evidence="2">Fe/B12 periplasmic-binding domain-containing protein</fullName>
    </recommendedName>
</protein>
<dbReference type="PANTHER" id="PTHR30535:SF34">
    <property type="entry name" value="MOLYBDATE-BINDING PROTEIN MOLA"/>
    <property type="match status" value="1"/>
</dbReference>
<evidence type="ECO:0000256" key="1">
    <source>
        <dbReference type="ARBA" id="ARBA00022729"/>
    </source>
</evidence>
<dbReference type="AlphaFoldDB" id="A0A832A4L9"/>
<reference evidence="3" key="1">
    <citation type="journal article" date="2020" name="mSystems">
        <title>Genome- and Community-Level Interaction Insights into Carbon Utilization and Element Cycling Functions of Hydrothermarchaeota in Hydrothermal Sediment.</title>
        <authorList>
            <person name="Zhou Z."/>
            <person name="Liu Y."/>
            <person name="Xu W."/>
            <person name="Pan J."/>
            <person name="Luo Z.H."/>
            <person name="Li M."/>
        </authorList>
    </citation>
    <scope>NUCLEOTIDE SEQUENCE [LARGE SCALE GENOMIC DNA]</scope>
    <source>
        <strain evidence="3">SpSt-456</strain>
    </source>
</reference>
<name>A0A832A4L9_9BACT</name>
<dbReference type="EMBL" id="DSTK01000040">
    <property type="protein sequence ID" value="HFK98523.1"/>
    <property type="molecule type" value="Genomic_DNA"/>
</dbReference>
<dbReference type="NCBIfam" id="NF038402">
    <property type="entry name" value="TroA_like"/>
    <property type="match status" value="1"/>
</dbReference>
<accession>A0A832A4L9</accession>